<dbReference type="EMBL" id="GG666520">
    <property type="protein sequence ID" value="EEN59539.1"/>
    <property type="molecule type" value="Genomic_DNA"/>
</dbReference>
<evidence type="ECO:0000259" key="1">
    <source>
        <dbReference type="Pfam" id="PF05551"/>
    </source>
</evidence>
<feature type="domain" description="Zinc-binding loop region of homing endonuclease" evidence="1">
    <location>
        <begin position="250"/>
        <end position="325"/>
    </location>
</feature>
<organism>
    <name type="scientific">Branchiostoma floridae</name>
    <name type="common">Florida lancelet</name>
    <name type="synonym">Amphioxus</name>
    <dbReference type="NCBI Taxonomy" id="7739"/>
    <lineage>
        <taxon>Eukaryota</taxon>
        <taxon>Metazoa</taxon>
        <taxon>Chordata</taxon>
        <taxon>Cephalochordata</taxon>
        <taxon>Leptocardii</taxon>
        <taxon>Amphioxiformes</taxon>
        <taxon>Branchiostomatidae</taxon>
        <taxon>Branchiostoma</taxon>
    </lineage>
</organism>
<evidence type="ECO:0000313" key="2">
    <source>
        <dbReference type="EMBL" id="EEN59539.1"/>
    </source>
</evidence>
<dbReference type="SUPFAM" id="SSF54060">
    <property type="entry name" value="His-Me finger endonucleases"/>
    <property type="match status" value="1"/>
</dbReference>
<dbReference type="Pfam" id="PF05551">
    <property type="entry name" value="zf-His_Me_endon"/>
    <property type="match status" value="1"/>
</dbReference>
<dbReference type="AlphaFoldDB" id="C3YJE0"/>
<accession>C3YJE0</accession>
<sequence length="338" mass="38377">MRQLGTPRIVVYADLQRLDPLHAEINAAEHYLYPKLCFGVETVLIDSLIPSVHCTEIDKEDCVEISSQQGNGEVNVGEGAARSKASIVEKMLYSKCQRRDLNNSQLKNMMRFFTGDGPAQWIRLLSRMSGGAPMSRFLDLGSVFVGRMWVSGLPDFLLKREESRVVKYKPLGQRDEEKIIDVSLKVIQMTCSSEDCKKSVRRHNRFVEALGEYFALDIKSFGKEASLRYRIVTKTFVSAEGCIIWKGARTRKGYGKMKVTSGGREETLSPHRLLYFLDSGLDNLDPTMQVSHLCHEKRCVNLAHLSLEQNVVNQQRKNCFAEKHCMGHPQHPDCIIIH</sequence>
<protein>
    <recommendedName>
        <fullName evidence="1">Zinc-binding loop region of homing endonuclease domain-containing protein</fullName>
    </recommendedName>
</protein>
<gene>
    <name evidence="2" type="ORF">BRAFLDRAFT_79063</name>
</gene>
<dbReference type="Gene3D" id="3.90.75.10">
    <property type="entry name" value="Homing Intron 3 (I-ppo) Encoded Endonuclease, Chain A"/>
    <property type="match status" value="1"/>
</dbReference>
<proteinExistence type="predicted"/>
<dbReference type="GO" id="GO:0004519">
    <property type="term" value="F:endonuclease activity"/>
    <property type="evidence" value="ECO:0007669"/>
    <property type="project" value="InterPro"/>
</dbReference>
<dbReference type="InterPro" id="IPR008704">
    <property type="entry name" value="Endonuclease_Zinc-binding_loop"/>
</dbReference>
<reference evidence="2" key="1">
    <citation type="journal article" date="2008" name="Nature">
        <title>The amphioxus genome and the evolution of the chordate karyotype.</title>
        <authorList>
            <consortium name="US DOE Joint Genome Institute (JGI-PGF)"/>
            <person name="Putnam N.H."/>
            <person name="Butts T."/>
            <person name="Ferrier D.E.K."/>
            <person name="Furlong R.F."/>
            <person name="Hellsten U."/>
            <person name="Kawashima T."/>
            <person name="Robinson-Rechavi M."/>
            <person name="Shoguchi E."/>
            <person name="Terry A."/>
            <person name="Yu J.-K."/>
            <person name="Benito-Gutierrez E.L."/>
            <person name="Dubchak I."/>
            <person name="Garcia-Fernandez J."/>
            <person name="Gibson-Brown J.J."/>
            <person name="Grigoriev I.V."/>
            <person name="Horton A.C."/>
            <person name="de Jong P.J."/>
            <person name="Jurka J."/>
            <person name="Kapitonov V.V."/>
            <person name="Kohara Y."/>
            <person name="Kuroki Y."/>
            <person name="Lindquist E."/>
            <person name="Lucas S."/>
            <person name="Osoegawa K."/>
            <person name="Pennacchio L.A."/>
            <person name="Salamov A.A."/>
            <person name="Satou Y."/>
            <person name="Sauka-Spengler T."/>
            <person name="Schmutz J."/>
            <person name="Shin-I T."/>
            <person name="Toyoda A."/>
            <person name="Bronner-Fraser M."/>
            <person name="Fujiyama A."/>
            <person name="Holland L.Z."/>
            <person name="Holland P.W.H."/>
            <person name="Satoh N."/>
            <person name="Rokhsar D.S."/>
        </authorList>
    </citation>
    <scope>NUCLEOTIDE SEQUENCE [LARGE SCALE GENOMIC DNA]</scope>
    <source>
        <strain evidence="2">S238N-H82</strain>
        <tissue evidence="2">Testes</tissue>
    </source>
</reference>
<dbReference type="InParanoid" id="C3YJE0"/>
<dbReference type="InterPro" id="IPR044930">
    <property type="entry name" value="Homing_endonuclease_His-Me"/>
</dbReference>
<name>C3YJE0_BRAFL</name>
<dbReference type="InterPro" id="IPR044925">
    <property type="entry name" value="His-Me_finger_sf"/>
</dbReference>